<evidence type="ECO:0000313" key="2">
    <source>
        <dbReference type="EMBL" id="CAD8420096.1"/>
    </source>
</evidence>
<proteinExistence type="predicted"/>
<gene>
    <name evidence="2" type="ORF">PINE0816_LOCUS16231</name>
</gene>
<protein>
    <submittedName>
        <fullName evidence="2">Uncharacterized protein</fullName>
    </submittedName>
</protein>
<reference evidence="2" key="1">
    <citation type="submission" date="2021-01" db="EMBL/GenBank/DDBJ databases">
        <authorList>
            <person name="Corre E."/>
            <person name="Pelletier E."/>
            <person name="Niang G."/>
            <person name="Scheremetjew M."/>
            <person name="Finn R."/>
            <person name="Kale V."/>
            <person name="Holt S."/>
            <person name="Cochrane G."/>
            <person name="Meng A."/>
            <person name="Brown T."/>
            <person name="Cohen L."/>
        </authorList>
    </citation>
    <scope>NUCLEOTIDE SEQUENCE</scope>
    <source>
        <strain evidence="2">CCAP1064/1</strain>
    </source>
</reference>
<name>A0A7S0GIT6_9STRA</name>
<organism evidence="2">
    <name type="scientific">Proboscia inermis</name>
    <dbReference type="NCBI Taxonomy" id="420281"/>
    <lineage>
        <taxon>Eukaryota</taxon>
        <taxon>Sar</taxon>
        <taxon>Stramenopiles</taxon>
        <taxon>Ochrophyta</taxon>
        <taxon>Bacillariophyta</taxon>
        <taxon>Coscinodiscophyceae</taxon>
        <taxon>Rhizosoleniophycidae</taxon>
        <taxon>Rhizosoleniales</taxon>
        <taxon>Rhizosoleniaceae</taxon>
        <taxon>Proboscia</taxon>
    </lineage>
</organism>
<dbReference type="AlphaFoldDB" id="A0A7S0GIT6"/>
<sequence>MAIIFSLSLLLAIFSANAQSECPWDFTFSDLCDDYNPVIGGDCYFNASEPLGLRRCNSNARSNEVCQDVWSDIGYSCYNKCQNFHATCCCFVASEPAESSMPTAPTTAAPTEAPTKAPTVQPSIATLTQRPTNTLSPSKSPVDQIIPCAWTGFSGTCPGYQCVATVGNGAFWRRSIKASLGCAPLTKLDAVCQALCTAFHVSCCQS</sequence>
<accession>A0A7S0GIT6</accession>
<dbReference type="EMBL" id="HBEL01034518">
    <property type="protein sequence ID" value="CAD8420096.1"/>
    <property type="molecule type" value="Transcribed_RNA"/>
</dbReference>
<keyword evidence="1" id="KW-0732">Signal</keyword>
<evidence type="ECO:0000256" key="1">
    <source>
        <dbReference type="SAM" id="SignalP"/>
    </source>
</evidence>
<feature type="signal peptide" evidence="1">
    <location>
        <begin position="1"/>
        <end position="18"/>
    </location>
</feature>
<feature type="chain" id="PRO_5031275815" evidence="1">
    <location>
        <begin position="19"/>
        <end position="206"/>
    </location>
</feature>